<proteinExistence type="predicted"/>
<dbReference type="STRING" id="81985.R0FCX2"/>
<accession>R0FCX2</accession>
<evidence type="ECO:0000313" key="2">
    <source>
        <dbReference type="EMBL" id="EOA19676.1"/>
    </source>
</evidence>
<sequence length="181" mass="20752">MEESSQSSPSRNLDVTGRFEKFIPFDLILAILTRLPAEPLIRFQAVSKLWFSIIRSKDFADSFLIRSKTRPRFLLTFKHFDSRKRFIFSAPEHQRNDKSSTVVARHDMTISDLVYYIKSRPVNGFLCCTHGSSIAVCNPTTRQVMKLPDVESRGRQVFARLGYVRSSGRSIQSVVCNDVQT</sequence>
<evidence type="ECO:0000313" key="3">
    <source>
        <dbReference type="Proteomes" id="UP000029121"/>
    </source>
</evidence>
<dbReference type="InterPro" id="IPR013187">
    <property type="entry name" value="F-box-assoc_dom_typ3"/>
</dbReference>
<dbReference type="eggNOG" id="ENOG502SSN4">
    <property type="taxonomic scope" value="Eukaryota"/>
</dbReference>
<dbReference type="Proteomes" id="UP000029121">
    <property type="component" value="Unassembled WGS sequence"/>
</dbReference>
<reference evidence="3" key="1">
    <citation type="journal article" date="2013" name="Nat. Genet.">
        <title>The Capsella rubella genome and the genomic consequences of rapid mating system evolution.</title>
        <authorList>
            <person name="Slotte T."/>
            <person name="Hazzouri K.M."/>
            <person name="Agren J.A."/>
            <person name="Koenig D."/>
            <person name="Maumus F."/>
            <person name="Guo Y.L."/>
            <person name="Steige K."/>
            <person name="Platts A.E."/>
            <person name="Escobar J.S."/>
            <person name="Newman L.K."/>
            <person name="Wang W."/>
            <person name="Mandakova T."/>
            <person name="Vello E."/>
            <person name="Smith L.M."/>
            <person name="Henz S.R."/>
            <person name="Steffen J."/>
            <person name="Takuno S."/>
            <person name="Brandvain Y."/>
            <person name="Coop G."/>
            <person name="Andolfatto P."/>
            <person name="Hu T.T."/>
            <person name="Blanchette M."/>
            <person name="Clark R.M."/>
            <person name="Quesneville H."/>
            <person name="Nordborg M."/>
            <person name="Gaut B.S."/>
            <person name="Lysak M.A."/>
            <person name="Jenkins J."/>
            <person name="Grimwood J."/>
            <person name="Chapman J."/>
            <person name="Prochnik S."/>
            <person name="Shu S."/>
            <person name="Rokhsar D."/>
            <person name="Schmutz J."/>
            <person name="Weigel D."/>
            <person name="Wright S.I."/>
        </authorList>
    </citation>
    <scope>NUCLEOTIDE SEQUENCE [LARGE SCALE GENOMIC DNA]</scope>
    <source>
        <strain evidence="3">cv. Monte Gargano</strain>
    </source>
</reference>
<dbReference type="AlphaFoldDB" id="R0FCX2"/>
<dbReference type="PANTHER" id="PTHR31111">
    <property type="entry name" value="BNAA05G37150D PROTEIN-RELATED"/>
    <property type="match status" value="1"/>
</dbReference>
<name>R0FCX2_9BRAS</name>
<gene>
    <name evidence="2" type="ORF">CARUB_v10003328mg</name>
</gene>
<dbReference type="PANTHER" id="PTHR31111:SF83">
    <property type="entry name" value="F-BOX DOMAIN-CONTAINING PROTEIN"/>
    <property type="match status" value="1"/>
</dbReference>
<dbReference type="Pfam" id="PF00646">
    <property type="entry name" value="F-box"/>
    <property type="match status" value="1"/>
</dbReference>
<organism evidence="2 3">
    <name type="scientific">Capsella rubella</name>
    <dbReference type="NCBI Taxonomy" id="81985"/>
    <lineage>
        <taxon>Eukaryota</taxon>
        <taxon>Viridiplantae</taxon>
        <taxon>Streptophyta</taxon>
        <taxon>Embryophyta</taxon>
        <taxon>Tracheophyta</taxon>
        <taxon>Spermatophyta</taxon>
        <taxon>Magnoliopsida</taxon>
        <taxon>eudicotyledons</taxon>
        <taxon>Gunneridae</taxon>
        <taxon>Pentapetalae</taxon>
        <taxon>rosids</taxon>
        <taxon>malvids</taxon>
        <taxon>Brassicales</taxon>
        <taxon>Brassicaceae</taxon>
        <taxon>Camelineae</taxon>
        <taxon>Capsella</taxon>
    </lineage>
</organism>
<evidence type="ECO:0000259" key="1">
    <source>
        <dbReference type="SMART" id="SM00256"/>
    </source>
</evidence>
<protein>
    <recommendedName>
        <fullName evidence="1">F-box domain-containing protein</fullName>
    </recommendedName>
</protein>
<feature type="domain" description="F-box" evidence="1">
    <location>
        <begin position="23"/>
        <end position="63"/>
    </location>
</feature>
<dbReference type="SUPFAM" id="SSF81383">
    <property type="entry name" value="F-box domain"/>
    <property type="match status" value="1"/>
</dbReference>
<dbReference type="SMART" id="SM00256">
    <property type="entry name" value="FBOX"/>
    <property type="match status" value="1"/>
</dbReference>
<dbReference type="InterPro" id="IPR001810">
    <property type="entry name" value="F-box_dom"/>
</dbReference>
<dbReference type="Pfam" id="PF08268">
    <property type="entry name" value="FBA_3"/>
    <property type="match status" value="1"/>
</dbReference>
<dbReference type="EMBL" id="KB870810">
    <property type="protein sequence ID" value="EOA19676.1"/>
    <property type="molecule type" value="Genomic_DNA"/>
</dbReference>
<dbReference type="InterPro" id="IPR036047">
    <property type="entry name" value="F-box-like_dom_sf"/>
</dbReference>
<keyword evidence="3" id="KW-1185">Reference proteome</keyword>